<keyword evidence="2" id="KW-1185">Reference proteome</keyword>
<reference evidence="1 2" key="1">
    <citation type="submission" date="2021-01" db="EMBL/GenBank/DDBJ databases">
        <title>Genomic Encyclopedia of Type Strains, Phase IV (KMG-IV): sequencing the most valuable type-strain genomes for metagenomic binning, comparative biology and taxonomic classification.</title>
        <authorList>
            <person name="Goeker M."/>
        </authorList>
    </citation>
    <scope>NUCLEOTIDE SEQUENCE [LARGE SCALE GENOMIC DNA]</scope>
    <source>
        <strain evidence="1 2">DSM 105482</strain>
    </source>
</reference>
<gene>
    <name evidence="1" type="ORF">JOC77_003986</name>
</gene>
<comment type="caution">
    <text evidence="1">The sequence shown here is derived from an EMBL/GenBank/DDBJ whole genome shotgun (WGS) entry which is preliminary data.</text>
</comment>
<name>A0ABS2QPZ1_9BACI</name>
<dbReference type="EMBL" id="JAFBFI010000026">
    <property type="protein sequence ID" value="MBM7694523.1"/>
    <property type="molecule type" value="Genomic_DNA"/>
</dbReference>
<dbReference type="Proteomes" id="UP000823486">
    <property type="component" value="Unassembled WGS sequence"/>
</dbReference>
<proteinExistence type="predicted"/>
<sequence>MGIINKIVHKAKLSLNQANASVKERIFDFTGTNSATIPQLADYIQKHPDTKMKRKVLLGNMYSVYELNSGDIFYYLEKRNANILQLDVQSQAQDLITYRSYKDQYTLNTPIKIPEK</sequence>
<dbReference type="RefSeq" id="WP_204547260.1">
    <property type="nucleotide sequence ID" value="NZ_JAFBFI010000026.1"/>
</dbReference>
<evidence type="ECO:0000313" key="1">
    <source>
        <dbReference type="EMBL" id="MBM7694523.1"/>
    </source>
</evidence>
<evidence type="ECO:0000313" key="2">
    <source>
        <dbReference type="Proteomes" id="UP000823486"/>
    </source>
</evidence>
<organism evidence="1 2">
    <name type="scientific">Peribacillus deserti</name>
    <dbReference type="NCBI Taxonomy" id="673318"/>
    <lineage>
        <taxon>Bacteria</taxon>
        <taxon>Bacillati</taxon>
        <taxon>Bacillota</taxon>
        <taxon>Bacilli</taxon>
        <taxon>Bacillales</taxon>
        <taxon>Bacillaceae</taxon>
        <taxon>Peribacillus</taxon>
    </lineage>
</organism>
<accession>A0ABS2QPZ1</accession>
<protein>
    <submittedName>
        <fullName evidence="1">Uncharacterized protein</fullName>
    </submittedName>
</protein>